<dbReference type="GO" id="GO:0043565">
    <property type="term" value="F:sequence-specific DNA binding"/>
    <property type="evidence" value="ECO:0007669"/>
    <property type="project" value="InterPro"/>
</dbReference>
<organism evidence="5 6">
    <name type="scientific">Primorskyibacter flagellatus</name>
    <dbReference type="NCBI Taxonomy" id="1387277"/>
    <lineage>
        <taxon>Bacteria</taxon>
        <taxon>Pseudomonadati</taxon>
        <taxon>Pseudomonadota</taxon>
        <taxon>Alphaproteobacteria</taxon>
        <taxon>Rhodobacterales</taxon>
        <taxon>Roseobacteraceae</taxon>
        <taxon>Primorskyibacter</taxon>
    </lineage>
</organism>
<evidence type="ECO:0000256" key="3">
    <source>
        <dbReference type="ARBA" id="ARBA00023163"/>
    </source>
</evidence>
<dbReference type="PROSITE" id="PS00041">
    <property type="entry name" value="HTH_ARAC_FAMILY_1"/>
    <property type="match status" value="1"/>
</dbReference>
<evidence type="ECO:0000256" key="1">
    <source>
        <dbReference type="ARBA" id="ARBA00023015"/>
    </source>
</evidence>
<dbReference type="InterPro" id="IPR009057">
    <property type="entry name" value="Homeodomain-like_sf"/>
</dbReference>
<dbReference type="PANTHER" id="PTHR43436:SF1">
    <property type="entry name" value="TRANSCRIPTIONAL REGULATORY PROTEIN"/>
    <property type="match status" value="1"/>
</dbReference>
<feature type="domain" description="HTH araC/xylS-type" evidence="4">
    <location>
        <begin position="201"/>
        <end position="298"/>
    </location>
</feature>
<dbReference type="InterPro" id="IPR009594">
    <property type="entry name" value="Tscrpt_reg_HTH_AraC_N"/>
</dbReference>
<dbReference type="Proteomes" id="UP000612855">
    <property type="component" value="Unassembled WGS sequence"/>
</dbReference>
<keyword evidence="1" id="KW-0805">Transcription regulation</keyword>
<dbReference type="Pfam" id="PF12833">
    <property type="entry name" value="HTH_18"/>
    <property type="match status" value="1"/>
</dbReference>
<reference evidence="6" key="1">
    <citation type="journal article" date="2019" name="Int. J. Syst. Evol. Microbiol.">
        <title>The Global Catalogue of Microorganisms (GCM) 10K type strain sequencing project: providing services to taxonomists for standard genome sequencing and annotation.</title>
        <authorList>
            <consortium name="The Broad Institute Genomics Platform"/>
            <consortium name="The Broad Institute Genome Sequencing Center for Infectious Disease"/>
            <person name="Wu L."/>
            <person name="Ma J."/>
        </authorList>
    </citation>
    <scope>NUCLEOTIDE SEQUENCE [LARGE SCALE GENOMIC DNA]</scope>
    <source>
        <strain evidence="6">CGMCC 1.12664</strain>
    </source>
</reference>
<evidence type="ECO:0000313" key="6">
    <source>
        <dbReference type="Proteomes" id="UP000612855"/>
    </source>
</evidence>
<dbReference type="SUPFAM" id="SSF46689">
    <property type="entry name" value="Homeodomain-like"/>
    <property type="match status" value="2"/>
</dbReference>
<keyword evidence="2" id="KW-0238">DNA-binding</keyword>
<accession>A0A917AA38</accession>
<dbReference type="EMBL" id="BMFJ01000001">
    <property type="protein sequence ID" value="GGE36991.1"/>
    <property type="molecule type" value="Genomic_DNA"/>
</dbReference>
<dbReference type="Pfam" id="PF06719">
    <property type="entry name" value="AraC_N"/>
    <property type="match status" value="1"/>
</dbReference>
<dbReference type="InterPro" id="IPR018060">
    <property type="entry name" value="HTH_AraC"/>
</dbReference>
<dbReference type="SMART" id="SM00342">
    <property type="entry name" value="HTH_ARAC"/>
    <property type="match status" value="1"/>
</dbReference>
<sequence>MTTTTPFADLHAGLAAAVLRHADAGAMPEEPTETALPGLFLTRARAPQKFDLTWYEPVFCLVLQGRKESDLGHRRVHFAEGTSLIIGLEMPAVPEVTVASAGKPYLAVGVGIRLSLLRELAAEIGPDRLQTAREDAVSSGAAEEEIVDVCRRMVAALDSPVAARTLGEGLLREVHFRLLLAEHGGMLRELAMADSQVSRIARSIAVLRRRFRDKVTVGELAAEAGMSASSFHDRFRSATGSTPLQYRKRLRMIEAHRLLAQGRAVTETAFSVGYESPTQFAREFKAEFGEPPSARRGVLAGAA</sequence>
<gene>
    <name evidence="5" type="ORF">GCM10011360_26000</name>
</gene>
<name>A0A917AA38_9RHOB</name>
<evidence type="ECO:0000259" key="4">
    <source>
        <dbReference type="PROSITE" id="PS01124"/>
    </source>
</evidence>
<dbReference type="InterPro" id="IPR018062">
    <property type="entry name" value="HTH_AraC-typ_CS"/>
</dbReference>
<comment type="caution">
    <text evidence="5">The sequence shown here is derived from an EMBL/GenBank/DDBJ whole genome shotgun (WGS) entry which is preliminary data.</text>
</comment>
<dbReference type="Gene3D" id="1.10.10.60">
    <property type="entry name" value="Homeodomain-like"/>
    <property type="match status" value="2"/>
</dbReference>
<dbReference type="AlphaFoldDB" id="A0A917AA38"/>
<protein>
    <submittedName>
        <fullName evidence="5">AraC family transcriptional regulator</fullName>
    </submittedName>
</protein>
<dbReference type="PANTHER" id="PTHR43436">
    <property type="entry name" value="ARAC-FAMILY TRANSCRIPTIONAL REGULATOR"/>
    <property type="match status" value="1"/>
</dbReference>
<dbReference type="RefSeq" id="WP_188478095.1">
    <property type="nucleotide sequence ID" value="NZ_BMFJ01000001.1"/>
</dbReference>
<evidence type="ECO:0000313" key="5">
    <source>
        <dbReference type="EMBL" id="GGE36991.1"/>
    </source>
</evidence>
<evidence type="ECO:0000256" key="2">
    <source>
        <dbReference type="ARBA" id="ARBA00023125"/>
    </source>
</evidence>
<dbReference type="GO" id="GO:0003700">
    <property type="term" value="F:DNA-binding transcription factor activity"/>
    <property type="evidence" value="ECO:0007669"/>
    <property type="project" value="InterPro"/>
</dbReference>
<dbReference type="PROSITE" id="PS01124">
    <property type="entry name" value="HTH_ARAC_FAMILY_2"/>
    <property type="match status" value="1"/>
</dbReference>
<keyword evidence="3" id="KW-0804">Transcription</keyword>
<proteinExistence type="predicted"/>
<keyword evidence="6" id="KW-1185">Reference proteome</keyword>